<dbReference type="Gene3D" id="1.10.730.10">
    <property type="entry name" value="Isoleucyl-tRNA Synthetase, Domain 1"/>
    <property type="match status" value="1"/>
</dbReference>
<dbReference type="Proteomes" id="UP000887563">
    <property type="component" value="Unplaced"/>
</dbReference>
<dbReference type="CDD" id="cd02799">
    <property type="entry name" value="tRNA_bind_EMAP-II_like"/>
    <property type="match status" value="1"/>
</dbReference>
<dbReference type="Pfam" id="PF19303">
    <property type="entry name" value="Anticodon_3"/>
    <property type="match status" value="1"/>
</dbReference>
<dbReference type="PANTHER" id="PTHR45765">
    <property type="entry name" value="METHIONINE--TRNA LIGASE"/>
    <property type="match status" value="1"/>
</dbReference>
<dbReference type="Pfam" id="PF09334">
    <property type="entry name" value="tRNA-synt_1g"/>
    <property type="match status" value="1"/>
</dbReference>
<dbReference type="SUPFAM" id="SSF52374">
    <property type="entry name" value="Nucleotidylyl transferase"/>
    <property type="match status" value="1"/>
</dbReference>
<feature type="compositionally biased region" description="Polar residues" evidence="17">
    <location>
        <begin position="563"/>
        <end position="577"/>
    </location>
</feature>
<feature type="region of interest" description="Disordered" evidence="17">
    <location>
        <begin position="1"/>
        <end position="23"/>
    </location>
</feature>
<dbReference type="InterPro" id="IPR014758">
    <property type="entry name" value="Met-tRNA_synth"/>
</dbReference>
<reference evidence="20" key="1">
    <citation type="submission" date="2022-11" db="UniProtKB">
        <authorList>
            <consortium name="WormBaseParasite"/>
        </authorList>
    </citation>
    <scope>IDENTIFICATION</scope>
</reference>
<evidence type="ECO:0000256" key="7">
    <source>
        <dbReference type="ARBA" id="ARBA00022598"/>
    </source>
</evidence>
<dbReference type="InterPro" id="IPR041872">
    <property type="entry name" value="Anticodon_Met"/>
</dbReference>
<evidence type="ECO:0000256" key="2">
    <source>
        <dbReference type="ARBA" id="ARBA00005594"/>
    </source>
</evidence>
<evidence type="ECO:0000256" key="11">
    <source>
        <dbReference type="ARBA" id="ARBA00022917"/>
    </source>
</evidence>
<dbReference type="InterPro" id="IPR001412">
    <property type="entry name" value="aa-tRNA-synth_I_CS"/>
</dbReference>
<evidence type="ECO:0000313" key="20">
    <source>
        <dbReference type="WBParaSite" id="Minc3s03810g34877"/>
    </source>
</evidence>
<sequence length="915" mass="103006">MSNQVQQNRFAEPKFLQSQPPENKIPIEGRRNVLVCAALPYVNNVPHLGNIIGAVLSADVFVRYCNMREYQCLYICGTDEYGTATEIRALTEGVSPKEICDKFHKLHKEAYDWFGIDFDCFGRTSSEHQTETVQDIFLKIHNNSFTSVGIQKQLRCSNCQKFLADRFVRGTCPHCKFLDARGDQCDKCGHLLDGVELVEPRCLICGSEPRIEESEHIFLNLDQLSPKVQSYLDSVIDSPNSHWSTNAISITRSWMKTGLERRCITRDLKWGIPVPLPQFASKVFYVWFDATIGYLSITKSLLGSKWVNWWKNPEQVELYNFLGKDNVSFHTIIFPASLLATGVGVFGDTVSQIGIPADVLRFYLIYMRPEGQDTSFCWEDLVLKVNSELLANLGNFVHRALSFLSSFFSGIQPSIELTSVEDELFTLIDQDLKEFISAMEDVRMRDALHQILSVSRRGNQYMQVGQPWLLVKSDKKEDKQRAQTIIGVSANLSLFLSIMLQPFMPKTSASIREQCNIPLPMVLPEHFTLLLKTGHQHNKPSPLFAKIEPNKVGEWKALFGGDQNSTAVNGTHNNSKTSPKKIKQQNQQKKSKMASSDAVDLSSIDSNKLYNEVLAKFQKAKEIFVAKEMTRLDAENKALREQIEEFKIKLGYVGPLFSPPKTSSSAPIKTIPKDDPKSDVLKQPSQIRTSTVDNDENIVQKPKQSKKSENKKAAASNVDTGGGVEIDVGRLDLRVGRILKATKHPDADALYVEEIDLGEEKPRTVVSGLVRFVPLEEMQDRLVVCLCNLKPAKMRGVESQAMVMCASTPEKVEILEIDSSCEPGDVVMCEPFAHRPDLPFMNPKKKIWEGVAPVGFIENIALNIHSNLVCTLRANVIRKGVIPRTTRLFMREADKGTFRTVSKNFVIIFIPSCRA</sequence>
<dbReference type="GO" id="GO:0004825">
    <property type="term" value="F:methionine-tRNA ligase activity"/>
    <property type="evidence" value="ECO:0007669"/>
    <property type="project" value="UniProtKB-EC"/>
</dbReference>
<dbReference type="PROSITE" id="PS50886">
    <property type="entry name" value="TRBD"/>
    <property type="match status" value="1"/>
</dbReference>
<feature type="region of interest" description="Disordered" evidence="17">
    <location>
        <begin position="563"/>
        <end position="598"/>
    </location>
</feature>
<evidence type="ECO:0000256" key="15">
    <source>
        <dbReference type="PROSITE-ProRule" id="PRU00209"/>
    </source>
</evidence>
<evidence type="ECO:0000256" key="8">
    <source>
        <dbReference type="ARBA" id="ARBA00022741"/>
    </source>
</evidence>
<dbReference type="GO" id="GO:0006431">
    <property type="term" value="P:methionyl-tRNA aminoacylation"/>
    <property type="evidence" value="ECO:0007669"/>
    <property type="project" value="InterPro"/>
</dbReference>
<dbReference type="InterPro" id="IPR009080">
    <property type="entry name" value="tRNAsynth_Ia_anticodon-bd"/>
</dbReference>
<keyword evidence="9 16" id="KW-0067">ATP-binding</keyword>
<evidence type="ECO:0000256" key="13">
    <source>
        <dbReference type="ARBA" id="ARBA00030904"/>
    </source>
</evidence>
<dbReference type="InterPro" id="IPR033911">
    <property type="entry name" value="MetRS_core"/>
</dbReference>
<dbReference type="FunFam" id="2.20.28.20:FF:000001">
    <property type="entry name" value="Methionine--tRNA ligase"/>
    <property type="match status" value="1"/>
</dbReference>
<dbReference type="AlphaFoldDB" id="A0A914NAY1"/>
<feature type="compositionally biased region" description="Polar residues" evidence="17">
    <location>
        <begin position="683"/>
        <end position="692"/>
    </location>
</feature>
<feature type="compositionally biased region" description="Basic and acidic residues" evidence="17">
    <location>
        <begin position="671"/>
        <end position="680"/>
    </location>
</feature>
<dbReference type="EC" id="6.1.1.10" evidence="3"/>
<keyword evidence="12 16" id="KW-0030">Aminoacyl-tRNA synthetase</keyword>
<evidence type="ECO:0000256" key="9">
    <source>
        <dbReference type="ARBA" id="ARBA00022840"/>
    </source>
</evidence>
<dbReference type="Pfam" id="PF01588">
    <property type="entry name" value="tRNA_bind"/>
    <property type="match status" value="1"/>
</dbReference>
<comment type="subcellular location">
    <subcellularLocation>
        <location evidence="1">Cytoplasm</location>
    </subcellularLocation>
</comment>
<dbReference type="InterPro" id="IPR014729">
    <property type="entry name" value="Rossmann-like_a/b/a_fold"/>
</dbReference>
<feature type="compositionally biased region" description="Low complexity" evidence="17">
    <location>
        <begin position="584"/>
        <end position="596"/>
    </location>
</feature>
<dbReference type="InterPro" id="IPR012340">
    <property type="entry name" value="NA-bd_OB-fold"/>
</dbReference>
<dbReference type="GO" id="GO:0005524">
    <property type="term" value="F:ATP binding"/>
    <property type="evidence" value="ECO:0007669"/>
    <property type="project" value="UniProtKB-KW"/>
</dbReference>
<accession>A0A914NAY1</accession>
<dbReference type="SUPFAM" id="SSF50249">
    <property type="entry name" value="Nucleic acid-binding proteins"/>
    <property type="match status" value="1"/>
</dbReference>
<dbReference type="InterPro" id="IPR015413">
    <property type="entry name" value="Methionyl/Leucyl_tRNA_Synth"/>
</dbReference>
<dbReference type="Gene3D" id="2.40.50.140">
    <property type="entry name" value="Nucleic acid-binding proteins"/>
    <property type="match status" value="1"/>
</dbReference>
<evidence type="ECO:0000256" key="16">
    <source>
        <dbReference type="RuleBase" id="RU363039"/>
    </source>
</evidence>
<dbReference type="GO" id="GO:0005829">
    <property type="term" value="C:cytosol"/>
    <property type="evidence" value="ECO:0007669"/>
    <property type="project" value="TreeGrafter"/>
</dbReference>
<evidence type="ECO:0000256" key="14">
    <source>
        <dbReference type="ARBA" id="ARBA00047364"/>
    </source>
</evidence>
<evidence type="ECO:0000256" key="3">
    <source>
        <dbReference type="ARBA" id="ARBA00012838"/>
    </source>
</evidence>
<keyword evidence="11 16" id="KW-0648">Protein biosynthesis</keyword>
<dbReference type="PROSITE" id="PS00178">
    <property type="entry name" value="AA_TRNA_LIGASE_I"/>
    <property type="match status" value="1"/>
</dbReference>
<evidence type="ECO:0000256" key="6">
    <source>
        <dbReference type="ARBA" id="ARBA00022555"/>
    </source>
</evidence>
<dbReference type="InterPro" id="IPR029038">
    <property type="entry name" value="MetRS_Zn"/>
</dbReference>
<dbReference type="SUPFAM" id="SSF47323">
    <property type="entry name" value="Anticodon-binding domain of a subclass of class I aminoacyl-tRNA synthetases"/>
    <property type="match status" value="1"/>
</dbReference>
<dbReference type="Gene3D" id="3.40.50.620">
    <property type="entry name" value="HUPs"/>
    <property type="match status" value="1"/>
</dbReference>
<keyword evidence="6 15" id="KW-0820">tRNA-binding</keyword>
<proteinExistence type="inferred from homology"/>
<evidence type="ECO:0000256" key="1">
    <source>
        <dbReference type="ARBA" id="ARBA00004496"/>
    </source>
</evidence>
<comment type="similarity">
    <text evidence="2 16">Belongs to the class-I aminoacyl-tRNA synthetase family.</text>
</comment>
<dbReference type="Gene3D" id="2.20.28.20">
    <property type="entry name" value="Methionyl-tRNA synthetase, Zn-domain"/>
    <property type="match status" value="1"/>
</dbReference>
<evidence type="ECO:0000256" key="5">
    <source>
        <dbReference type="ARBA" id="ARBA00022490"/>
    </source>
</evidence>
<dbReference type="GO" id="GO:0017101">
    <property type="term" value="C:aminoacyl-tRNA synthetase multienzyme complex"/>
    <property type="evidence" value="ECO:0007669"/>
    <property type="project" value="TreeGrafter"/>
</dbReference>
<keyword evidence="10 15" id="KW-0694">RNA-binding</keyword>
<keyword evidence="8 16" id="KW-0547">Nucleotide-binding</keyword>
<dbReference type="CDD" id="cd00814">
    <property type="entry name" value="MetRS_core"/>
    <property type="match status" value="1"/>
</dbReference>
<evidence type="ECO:0000256" key="4">
    <source>
        <dbReference type="ARBA" id="ARBA00018335"/>
    </source>
</evidence>
<evidence type="ECO:0000259" key="18">
    <source>
        <dbReference type="PROSITE" id="PS50886"/>
    </source>
</evidence>
<evidence type="ECO:0000256" key="12">
    <source>
        <dbReference type="ARBA" id="ARBA00023146"/>
    </source>
</evidence>
<dbReference type="SUPFAM" id="SSF57770">
    <property type="entry name" value="Methionyl-tRNA synthetase (MetRS), Zn-domain"/>
    <property type="match status" value="1"/>
</dbReference>
<evidence type="ECO:0000313" key="19">
    <source>
        <dbReference type="Proteomes" id="UP000887563"/>
    </source>
</evidence>
<comment type="catalytic activity">
    <reaction evidence="14">
        <text>tRNA(Met) + L-methionine + ATP = L-methionyl-tRNA(Met) + AMP + diphosphate</text>
        <dbReference type="Rhea" id="RHEA:13481"/>
        <dbReference type="Rhea" id="RHEA-COMP:9667"/>
        <dbReference type="Rhea" id="RHEA-COMP:9698"/>
        <dbReference type="ChEBI" id="CHEBI:30616"/>
        <dbReference type="ChEBI" id="CHEBI:33019"/>
        <dbReference type="ChEBI" id="CHEBI:57844"/>
        <dbReference type="ChEBI" id="CHEBI:78442"/>
        <dbReference type="ChEBI" id="CHEBI:78530"/>
        <dbReference type="ChEBI" id="CHEBI:456215"/>
        <dbReference type="EC" id="6.1.1.10"/>
    </reaction>
</comment>
<keyword evidence="19" id="KW-1185">Reference proteome</keyword>
<evidence type="ECO:0000256" key="17">
    <source>
        <dbReference type="SAM" id="MobiDB-lite"/>
    </source>
</evidence>
<keyword evidence="5" id="KW-0963">Cytoplasm</keyword>
<dbReference type="InterPro" id="IPR002547">
    <property type="entry name" value="tRNA-bd_dom"/>
</dbReference>
<keyword evidence="7 16" id="KW-0436">Ligase</keyword>
<dbReference type="NCBIfam" id="TIGR00398">
    <property type="entry name" value="metG"/>
    <property type="match status" value="1"/>
</dbReference>
<dbReference type="WBParaSite" id="Minc3s03810g34877">
    <property type="protein sequence ID" value="Minc3s03810g34877"/>
    <property type="gene ID" value="Minc3s03810g34877"/>
</dbReference>
<dbReference type="PANTHER" id="PTHR45765:SF1">
    <property type="entry name" value="METHIONINE--TRNA LIGASE, CYTOPLASMIC"/>
    <property type="match status" value="1"/>
</dbReference>
<feature type="region of interest" description="Disordered" evidence="17">
    <location>
        <begin position="659"/>
        <end position="719"/>
    </location>
</feature>
<dbReference type="CDD" id="cd07957">
    <property type="entry name" value="Anticodon_Ia_Met"/>
    <property type="match status" value="1"/>
</dbReference>
<protein>
    <recommendedName>
        <fullName evidence="4">Methionine--tRNA ligase, cytoplasmic</fullName>
        <ecNumber evidence="3">6.1.1.10</ecNumber>
    </recommendedName>
    <alternativeName>
        <fullName evidence="13">Methionyl-tRNA synthetase</fullName>
    </alternativeName>
</protein>
<dbReference type="GO" id="GO:0000049">
    <property type="term" value="F:tRNA binding"/>
    <property type="evidence" value="ECO:0007669"/>
    <property type="project" value="UniProtKB-UniRule"/>
</dbReference>
<organism evidence="19 20">
    <name type="scientific">Meloidogyne incognita</name>
    <name type="common">Southern root-knot nematode worm</name>
    <name type="synonym">Oxyuris incognita</name>
    <dbReference type="NCBI Taxonomy" id="6306"/>
    <lineage>
        <taxon>Eukaryota</taxon>
        <taxon>Metazoa</taxon>
        <taxon>Ecdysozoa</taxon>
        <taxon>Nematoda</taxon>
        <taxon>Chromadorea</taxon>
        <taxon>Rhabditida</taxon>
        <taxon>Tylenchina</taxon>
        <taxon>Tylenchomorpha</taxon>
        <taxon>Tylenchoidea</taxon>
        <taxon>Meloidogynidae</taxon>
        <taxon>Meloidogyninae</taxon>
        <taxon>Meloidogyne</taxon>
        <taxon>Meloidogyne incognita group</taxon>
    </lineage>
</organism>
<dbReference type="PRINTS" id="PR01041">
    <property type="entry name" value="TRNASYNTHMET"/>
</dbReference>
<dbReference type="InterPro" id="IPR023458">
    <property type="entry name" value="Met-tRNA_ligase_1"/>
</dbReference>
<feature type="domain" description="TRNA-binding" evidence="18">
    <location>
        <begin position="727"/>
        <end position="828"/>
    </location>
</feature>
<name>A0A914NAY1_MELIC</name>
<evidence type="ECO:0000256" key="10">
    <source>
        <dbReference type="ARBA" id="ARBA00022884"/>
    </source>
</evidence>